<dbReference type="PRINTS" id="PR00990">
    <property type="entry name" value="RIBOKINASE"/>
</dbReference>
<dbReference type="GO" id="GO:0006796">
    <property type="term" value="P:phosphate-containing compound metabolic process"/>
    <property type="evidence" value="ECO:0007669"/>
    <property type="project" value="UniProtKB-ARBA"/>
</dbReference>
<dbReference type="PANTHER" id="PTHR10584:SF166">
    <property type="entry name" value="RIBOKINASE"/>
    <property type="match status" value="1"/>
</dbReference>
<proteinExistence type="predicted"/>
<evidence type="ECO:0000256" key="1">
    <source>
        <dbReference type="ARBA" id="ARBA00022679"/>
    </source>
</evidence>
<dbReference type="AlphaFoldDB" id="X1MV90"/>
<evidence type="ECO:0000313" key="4">
    <source>
        <dbReference type="EMBL" id="GAI18620.1"/>
    </source>
</evidence>
<feature type="non-terminal residue" evidence="4">
    <location>
        <position position="262"/>
    </location>
</feature>
<accession>X1MV90</accession>
<dbReference type="GO" id="GO:0016301">
    <property type="term" value="F:kinase activity"/>
    <property type="evidence" value="ECO:0007669"/>
    <property type="project" value="UniProtKB-KW"/>
</dbReference>
<dbReference type="InterPro" id="IPR011611">
    <property type="entry name" value="PfkB_dom"/>
</dbReference>
<protein>
    <recommendedName>
        <fullName evidence="3">Carbohydrate kinase PfkB domain-containing protein</fullName>
    </recommendedName>
</protein>
<dbReference type="Gene3D" id="3.40.1190.20">
    <property type="match status" value="1"/>
</dbReference>
<sequence>MVKLVVCGAINWDVSCFVEHLPAPGEEVIVRQITRVSGGTGGNIAVAAARILGPEQVALIGALGEDEIAPRQIAALDAEAVVTEGIDRIPGIESGQAYILVGQGGQNIIASCLGANARLSLEHLNKPSVKRLLQECQSIVLTDPPLDVARELLTLAEQRGIPALWDPGILVSQGREALEPLARLTRILFLNESEATALFGSAQLDMVLRHLRSLEFPDHVVLKLGAQGAAMLEPSTGMVIEVPTLPIKEMGLSAISTVGCGD</sequence>
<dbReference type="EMBL" id="BARV01020861">
    <property type="protein sequence ID" value="GAI18620.1"/>
    <property type="molecule type" value="Genomic_DNA"/>
</dbReference>
<gene>
    <name evidence="4" type="ORF">S06H3_34705</name>
</gene>
<organism evidence="4">
    <name type="scientific">marine sediment metagenome</name>
    <dbReference type="NCBI Taxonomy" id="412755"/>
    <lineage>
        <taxon>unclassified sequences</taxon>
        <taxon>metagenomes</taxon>
        <taxon>ecological metagenomes</taxon>
    </lineage>
</organism>
<dbReference type="InterPro" id="IPR002139">
    <property type="entry name" value="Ribo/fructo_kinase"/>
</dbReference>
<evidence type="ECO:0000259" key="3">
    <source>
        <dbReference type="Pfam" id="PF00294"/>
    </source>
</evidence>
<name>X1MV90_9ZZZZ</name>
<dbReference type="InterPro" id="IPR029056">
    <property type="entry name" value="Ribokinase-like"/>
</dbReference>
<dbReference type="SUPFAM" id="SSF53613">
    <property type="entry name" value="Ribokinase-like"/>
    <property type="match status" value="1"/>
</dbReference>
<keyword evidence="2" id="KW-0418">Kinase</keyword>
<reference evidence="4" key="1">
    <citation type="journal article" date="2014" name="Front. Microbiol.">
        <title>High frequency of phylogenetically diverse reductive dehalogenase-homologous genes in deep subseafloor sedimentary metagenomes.</title>
        <authorList>
            <person name="Kawai M."/>
            <person name="Futagami T."/>
            <person name="Toyoda A."/>
            <person name="Takaki Y."/>
            <person name="Nishi S."/>
            <person name="Hori S."/>
            <person name="Arai W."/>
            <person name="Tsubouchi T."/>
            <person name="Morono Y."/>
            <person name="Uchiyama I."/>
            <person name="Ito T."/>
            <person name="Fujiyama A."/>
            <person name="Inagaki F."/>
            <person name="Takami H."/>
        </authorList>
    </citation>
    <scope>NUCLEOTIDE SEQUENCE</scope>
    <source>
        <strain evidence="4">Expedition CK06-06</strain>
    </source>
</reference>
<evidence type="ECO:0000256" key="2">
    <source>
        <dbReference type="ARBA" id="ARBA00022777"/>
    </source>
</evidence>
<feature type="domain" description="Carbohydrate kinase PfkB" evidence="3">
    <location>
        <begin position="3"/>
        <end position="262"/>
    </location>
</feature>
<comment type="caution">
    <text evidence="4">The sequence shown here is derived from an EMBL/GenBank/DDBJ whole genome shotgun (WGS) entry which is preliminary data.</text>
</comment>
<dbReference type="PANTHER" id="PTHR10584">
    <property type="entry name" value="SUGAR KINASE"/>
    <property type="match status" value="1"/>
</dbReference>
<dbReference type="Pfam" id="PF00294">
    <property type="entry name" value="PfkB"/>
    <property type="match status" value="1"/>
</dbReference>
<keyword evidence="1" id="KW-0808">Transferase</keyword>